<proteinExistence type="inferred from homology"/>
<evidence type="ECO:0000256" key="2">
    <source>
        <dbReference type="ARBA" id="ARBA00007104"/>
    </source>
</evidence>
<gene>
    <name evidence="10" type="ORF">AbraCBS73388_007742</name>
</gene>
<keyword evidence="4" id="KW-0732">Signal</keyword>
<dbReference type="SMART" id="SM01190">
    <property type="entry name" value="EMP24_GP25L"/>
    <property type="match status" value="1"/>
</dbReference>
<evidence type="ECO:0000256" key="8">
    <source>
        <dbReference type="SAM" id="Phobius"/>
    </source>
</evidence>
<protein>
    <submittedName>
        <fullName evidence="10">Emp24p/erv25p-protein</fullName>
    </submittedName>
</protein>
<feature type="transmembrane region" description="Helical" evidence="8">
    <location>
        <begin position="12"/>
        <end position="34"/>
    </location>
</feature>
<evidence type="ECO:0000256" key="3">
    <source>
        <dbReference type="ARBA" id="ARBA00022692"/>
    </source>
</evidence>
<comment type="subcellular location">
    <subcellularLocation>
        <location evidence="1 7">Membrane</location>
        <topology evidence="1 7">Single-pass type I membrane protein</topology>
    </subcellularLocation>
</comment>
<evidence type="ECO:0000259" key="9">
    <source>
        <dbReference type="PROSITE" id="PS50866"/>
    </source>
</evidence>
<evidence type="ECO:0000256" key="1">
    <source>
        <dbReference type="ARBA" id="ARBA00004479"/>
    </source>
</evidence>
<evidence type="ECO:0000256" key="6">
    <source>
        <dbReference type="ARBA" id="ARBA00023136"/>
    </source>
</evidence>
<keyword evidence="6 8" id="KW-0472">Membrane</keyword>
<comment type="caution">
    <text evidence="10">The sequence shown here is derived from an EMBL/GenBank/DDBJ whole genome shotgun (WGS) entry which is preliminary data.</text>
</comment>
<feature type="domain" description="GOLD" evidence="9">
    <location>
        <begin position="83"/>
        <end position="188"/>
    </location>
</feature>
<dbReference type="PANTHER" id="PTHR22811">
    <property type="entry name" value="TRANSMEMBRANE EMP24 DOMAIN-CONTAINING PROTEIN"/>
    <property type="match status" value="1"/>
</dbReference>
<dbReference type="EMBL" id="BROQ01000044">
    <property type="protein sequence ID" value="GKZ21824.1"/>
    <property type="molecule type" value="Genomic_DNA"/>
</dbReference>
<sequence>MRIRAKTGSGQIEAVASSPTVLIISVPLLYLSLLPRQFLPFNRIMAPVRSSASWLSSVMAVCAILCLSVPANALYFYMDGRQTKCFFEELPKDTLVVGTYSTAVINQQSNTYNVDPNLKMLVTVDEVFDNDHRVVSKRDSHSGRFTFSAADAGLHKICVTPETNAATGGGWLSGAPSGAVQVTLDMAIGETSKIETEDKDKMQDIVQKVKDLNGRLQDIRREQVFQREREAEFRDQSEATNSRVVRWTLIQLAVLSVACAWQLSHLRSFFIKQKLT</sequence>
<keyword evidence="5 8" id="KW-1133">Transmembrane helix</keyword>
<dbReference type="GO" id="GO:0016020">
    <property type="term" value="C:membrane"/>
    <property type="evidence" value="ECO:0007669"/>
    <property type="project" value="UniProtKB-SubCell"/>
</dbReference>
<dbReference type="Pfam" id="PF01105">
    <property type="entry name" value="EMP24_GP25L"/>
    <property type="match status" value="1"/>
</dbReference>
<dbReference type="InterPro" id="IPR009038">
    <property type="entry name" value="GOLD_dom"/>
</dbReference>
<dbReference type="Proteomes" id="UP001143548">
    <property type="component" value="Unassembled WGS sequence"/>
</dbReference>
<evidence type="ECO:0000313" key="11">
    <source>
        <dbReference type="Proteomes" id="UP001143548"/>
    </source>
</evidence>
<dbReference type="PROSITE" id="PS50866">
    <property type="entry name" value="GOLD"/>
    <property type="match status" value="1"/>
</dbReference>
<keyword evidence="3 7" id="KW-0812">Transmembrane</keyword>
<dbReference type="AlphaFoldDB" id="A0A9W5YQB3"/>
<reference evidence="10" key="1">
    <citation type="submission" date="2022-07" db="EMBL/GenBank/DDBJ databases">
        <title>Taxonomy of Aspergillus series Nigri: significant species reduction supported by multi-species coalescent approaches.</title>
        <authorList>
            <person name="Bian C."/>
            <person name="Kusuya Y."/>
            <person name="Sklenar F."/>
            <person name="D'hooge E."/>
            <person name="Yaguchi T."/>
            <person name="Takahashi H."/>
            <person name="Hubka V."/>
        </authorList>
    </citation>
    <scope>NUCLEOTIDE SEQUENCE</scope>
    <source>
        <strain evidence="10">CBS 733.88</strain>
    </source>
</reference>
<name>A0A9W5YQB3_9EURO</name>
<evidence type="ECO:0000256" key="5">
    <source>
        <dbReference type="ARBA" id="ARBA00022989"/>
    </source>
</evidence>
<comment type="similarity">
    <text evidence="2 7">Belongs to the EMP24/GP25L family.</text>
</comment>
<accession>A0A9W5YQB3</accession>
<evidence type="ECO:0000313" key="10">
    <source>
        <dbReference type="EMBL" id="GKZ21824.1"/>
    </source>
</evidence>
<evidence type="ECO:0000256" key="4">
    <source>
        <dbReference type="ARBA" id="ARBA00022729"/>
    </source>
</evidence>
<feature type="transmembrane region" description="Helical" evidence="8">
    <location>
        <begin position="54"/>
        <end position="77"/>
    </location>
</feature>
<evidence type="ECO:0000256" key="7">
    <source>
        <dbReference type="RuleBase" id="RU003827"/>
    </source>
</evidence>
<organism evidence="10 11">
    <name type="scientific">Aspergillus brasiliensis</name>
    <dbReference type="NCBI Taxonomy" id="319629"/>
    <lineage>
        <taxon>Eukaryota</taxon>
        <taxon>Fungi</taxon>
        <taxon>Dikarya</taxon>
        <taxon>Ascomycota</taxon>
        <taxon>Pezizomycotina</taxon>
        <taxon>Eurotiomycetes</taxon>
        <taxon>Eurotiomycetidae</taxon>
        <taxon>Eurotiales</taxon>
        <taxon>Aspergillaceae</taxon>
        <taxon>Aspergillus</taxon>
        <taxon>Aspergillus subgen. Circumdati</taxon>
    </lineage>
</organism>
<dbReference type="InterPro" id="IPR015720">
    <property type="entry name" value="Emp24-like"/>
</dbReference>